<sequence length="66" mass="7640">MMLSEGETMMKNFPLIHIVRVAYSVDKTVLCTVYTHTSHFSGPPLLMFTFRFIPSFFAVFYTVQNV</sequence>
<protein>
    <submittedName>
        <fullName evidence="1">Uncharacterized protein</fullName>
    </submittedName>
</protein>
<dbReference type="AlphaFoldDB" id="A0A1V8NR51"/>
<comment type="caution">
    <text evidence="1">The sequence shown here is derived from an EMBL/GenBank/DDBJ whole genome shotgun (WGS) entry which is preliminary data.</text>
</comment>
<evidence type="ECO:0000313" key="2">
    <source>
        <dbReference type="Proteomes" id="UP000192573"/>
    </source>
</evidence>
<name>A0A1V8NR51_CITBR</name>
<dbReference type="Proteomes" id="UP000192573">
    <property type="component" value="Unassembled WGS sequence"/>
</dbReference>
<dbReference type="EMBL" id="NAEW01000063">
    <property type="protein sequence ID" value="OQM38898.1"/>
    <property type="molecule type" value="Genomic_DNA"/>
</dbReference>
<accession>A0A1V8NR51</accession>
<evidence type="ECO:0000313" key="1">
    <source>
        <dbReference type="EMBL" id="OQM38898.1"/>
    </source>
</evidence>
<proteinExistence type="predicted"/>
<gene>
    <name evidence="1" type="ORF">BZK42_27750</name>
</gene>
<reference evidence="1 2" key="1">
    <citation type="submission" date="2017-03" db="EMBL/GenBank/DDBJ databases">
        <authorList>
            <person name="Afonso C.L."/>
            <person name="Miller P.J."/>
            <person name="Scott M.A."/>
            <person name="Spackman E."/>
            <person name="Goraichik I."/>
            <person name="Dimitrov K.M."/>
            <person name="Suarez D.L."/>
            <person name="Swayne D.E."/>
        </authorList>
    </citation>
    <scope>NUCLEOTIDE SEQUENCE [LARGE SCALE GENOMIC DNA]</scope>
    <source>
        <strain evidence="1 2">ATCC 51113</strain>
    </source>
</reference>
<organism evidence="1 2">
    <name type="scientific">Citrobacter braakii</name>
    <dbReference type="NCBI Taxonomy" id="57706"/>
    <lineage>
        <taxon>Bacteria</taxon>
        <taxon>Pseudomonadati</taxon>
        <taxon>Pseudomonadota</taxon>
        <taxon>Gammaproteobacteria</taxon>
        <taxon>Enterobacterales</taxon>
        <taxon>Enterobacteriaceae</taxon>
        <taxon>Citrobacter</taxon>
        <taxon>Citrobacter freundii complex</taxon>
    </lineage>
</organism>